<keyword evidence="6" id="KW-1185">Reference proteome</keyword>
<keyword evidence="2 5" id="KW-0812">Transmembrane</keyword>
<evidence type="ECO:0000256" key="1">
    <source>
        <dbReference type="ARBA" id="ARBA00004141"/>
    </source>
</evidence>
<dbReference type="InterPro" id="IPR019408">
    <property type="entry name" value="7TM_GPCR_serpentine_rcpt_Srab"/>
</dbReference>
<sequence>MIGNQQQDDSRNSPEDCLAAEESTNGRTYNIVRAAQLLLALITNLLLIKIVLYYRRSLITLHSNLLILIINVLLFYAMLSWSFIIMNSRNFVLALTYSDPCDCLSPVWLVYVVRMPFYAYIAGSPLLHFGIMVERVRATLFVRNYEKEGRKFGIGIFVFMKMLTLAFCAYVYGTSKMDTELTGKPMVYFTLTSKFNSSQLIYVHYFFLFLVICISIADYALIRMNNKLKRKFSNKVQDYSLSRNYQTNENILTMRIIFPLDLSYTIFFSVFNVLSYYIRSKRQEVGQIVYMQTYDAFILLLLVHAVITLVVYHYFMSRKAKLQTKKSELNAKEQAKAYFAQLQQQWK</sequence>
<evidence type="ECO:0000256" key="5">
    <source>
        <dbReference type="SAM" id="Phobius"/>
    </source>
</evidence>
<dbReference type="PANTHER" id="PTHR46561">
    <property type="entry name" value="SERPENTINE RECEPTOR, CLASS AB (CLASS A-LIKE)-RELATED"/>
    <property type="match status" value="1"/>
</dbReference>
<evidence type="ECO:0000256" key="4">
    <source>
        <dbReference type="ARBA" id="ARBA00023136"/>
    </source>
</evidence>
<feature type="transmembrane region" description="Helical" evidence="5">
    <location>
        <begin position="66"/>
        <end position="88"/>
    </location>
</feature>
<dbReference type="Proteomes" id="UP000887572">
    <property type="component" value="Unplaced"/>
</dbReference>
<dbReference type="InterPro" id="IPR053286">
    <property type="entry name" value="Nematode_rcpt-like_srab"/>
</dbReference>
<dbReference type="GO" id="GO:0016020">
    <property type="term" value="C:membrane"/>
    <property type="evidence" value="ECO:0007669"/>
    <property type="project" value="UniProtKB-SubCell"/>
</dbReference>
<feature type="transmembrane region" description="Helical" evidence="5">
    <location>
        <begin position="201"/>
        <end position="222"/>
    </location>
</feature>
<reference evidence="7" key="1">
    <citation type="submission" date="2022-11" db="UniProtKB">
        <authorList>
            <consortium name="WormBaseParasite"/>
        </authorList>
    </citation>
    <scope>IDENTIFICATION</scope>
</reference>
<dbReference type="AlphaFoldDB" id="A0A914HVB2"/>
<proteinExistence type="predicted"/>
<protein>
    <submittedName>
        <fullName evidence="7">Uncharacterized protein</fullName>
    </submittedName>
</protein>
<dbReference type="PANTHER" id="PTHR46561:SF11">
    <property type="entry name" value="SERPENTINE RECEPTOR CLASS ALPHA_BETA-14"/>
    <property type="match status" value="1"/>
</dbReference>
<accession>A0A914HVB2</accession>
<feature type="transmembrane region" description="Helical" evidence="5">
    <location>
        <begin position="256"/>
        <end position="277"/>
    </location>
</feature>
<feature type="transmembrane region" description="Helical" evidence="5">
    <location>
        <begin position="108"/>
        <end position="131"/>
    </location>
</feature>
<feature type="transmembrane region" description="Helical" evidence="5">
    <location>
        <begin position="34"/>
        <end position="54"/>
    </location>
</feature>
<dbReference type="Pfam" id="PF10292">
    <property type="entry name" value="7TM_GPCR_Srab"/>
    <property type="match status" value="1"/>
</dbReference>
<evidence type="ECO:0000313" key="6">
    <source>
        <dbReference type="Proteomes" id="UP000887572"/>
    </source>
</evidence>
<evidence type="ECO:0000256" key="3">
    <source>
        <dbReference type="ARBA" id="ARBA00022989"/>
    </source>
</evidence>
<dbReference type="WBParaSite" id="Gr19_v10_g4121.t1">
    <property type="protein sequence ID" value="Gr19_v10_g4121.t1"/>
    <property type="gene ID" value="Gr19_v10_g4121"/>
</dbReference>
<keyword evidence="3 5" id="KW-1133">Transmembrane helix</keyword>
<evidence type="ECO:0000256" key="2">
    <source>
        <dbReference type="ARBA" id="ARBA00022692"/>
    </source>
</evidence>
<evidence type="ECO:0000313" key="7">
    <source>
        <dbReference type="WBParaSite" id="Gr19_v10_g4121.t1"/>
    </source>
</evidence>
<feature type="transmembrane region" description="Helical" evidence="5">
    <location>
        <begin position="152"/>
        <end position="172"/>
    </location>
</feature>
<name>A0A914HVB2_GLORO</name>
<feature type="transmembrane region" description="Helical" evidence="5">
    <location>
        <begin position="297"/>
        <end position="315"/>
    </location>
</feature>
<organism evidence="6 7">
    <name type="scientific">Globodera rostochiensis</name>
    <name type="common">Golden nematode worm</name>
    <name type="synonym">Heterodera rostochiensis</name>
    <dbReference type="NCBI Taxonomy" id="31243"/>
    <lineage>
        <taxon>Eukaryota</taxon>
        <taxon>Metazoa</taxon>
        <taxon>Ecdysozoa</taxon>
        <taxon>Nematoda</taxon>
        <taxon>Chromadorea</taxon>
        <taxon>Rhabditida</taxon>
        <taxon>Tylenchina</taxon>
        <taxon>Tylenchomorpha</taxon>
        <taxon>Tylenchoidea</taxon>
        <taxon>Heteroderidae</taxon>
        <taxon>Heteroderinae</taxon>
        <taxon>Globodera</taxon>
    </lineage>
</organism>
<keyword evidence="4 5" id="KW-0472">Membrane</keyword>
<comment type="subcellular location">
    <subcellularLocation>
        <location evidence="1">Membrane</location>
        <topology evidence="1">Multi-pass membrane protein</topology>
    </subcellularLocation>
</comment>